<gene>
    <name evidence="2" type="ORF">GU926_14030</name>
</gene>
<feature type="region of interest" description="Disordered" evidence="1">
    <location>
        <begin position="1"/>
        <end position="33"/>
    </location>
</feature>
<feature type="compositionally biased region" description="Low complexity" evidence="1">
    <location>
        <begin position="1"/>
        <end position="15"/>
    </location>
</feature>
<evidence type="ECO:0000313" key="2">
    <source>
        <dbReference type="EMBL" id="QHL88488.1"/>
    </source>
</evidence>
<dbReference type="RefSeq" id="WP_160692949.1">
    <property type="nucleotide sequence ID" value="NZ_CP047897.1"/>
</dbReference>
<protein>
    <submittedName>
        <fullName evidence="2">Uncharacterized protein</fullName>
    </submittedName>
</protein>
<sequence>MENTPETNNTSSTSPGKRLRASAARPQLPEQDALAPDQVHVWVRVVDVLPVLDKTDTGPCGQSPCSAEVLVEKVLAYGAAFTANLAQGQQVRVHFPMTLEAVAGRPAIKVGDRLDALLSQTAAPEGTNYRMHGFALLP</sequence>
<keyword evidence="3" id="KW-1185">Reference proteome</keyword>
<dbReference type="Proteomes" id="UP000464214">
    <property type="component" value="Chromosome"/>
</dbReference>
<evidence type="ECO:0000256" key="1">
    <source>
        <dbReference type="SAM" id="MobiDB-lite"/>
    </source>
</evidence>
<proteinExistence type="predicted"/>
<organism evidence="2 3">
    <name type="scientific">Nibribacter ruber</name>
    <dbReference type="NCBI Taxonomy" id="2698458"/>
    <lineage>
        <taxon>Bacteria</taxon>
        <taxon>Pseudomonadati</taxon>
        <taxon>Bacteroidota</taxon>
        <taxon>Cytophagia</taxon>
        <taxon>Cytophagales</taxon>
        <taxon>Hymenobacteraceae</taxon>
        <taxon>Nibribacter</taxon>
    </lineage>
</organism>
<evidence type="ECO:0000313" key="3">
    <source>
        <dbReference type="Proteomes" id="UP000464214"/>
    </source>
</evidence>
<dbReference type="AlphaFoldDB" id="A0A6P1P266"/>
<accession>A0A6P1P266</accession>
<dbReference type="EMBL" id="CP047897">
    <property type="protein sequence ID" value="QHL88488.1"/>
    <property type="molecule type" value="Genomic_DNA"/>
</dbReference>
<dbReference type="KEGG" id="nib:GU926_14030"/>
<reference evidence="2 3" key="1">
    <citation type="submission" date="2020-01" db="EMBL/GenBank/DDBJ databases">
        <authorList>
            <person name="Kim M."/>
        </authorList>
    </citation>
    <scope>NUCLEOTIDE SEQUENCE [LARGE SCALE GENOMIC DNA]</scope>
    <source>
        <strain evidence="2 3">BT10</strain>
    </source>
</reference>
<name>A0A6P1P266_9BACT</name>